<dbReference type="PANTHER" id="PTHR38593:SF1">
    <property type="entry name" value="BLR2558 PROTEIN"/>
    <property type="match status" value="1"/>
</dbReference>
<keyword evidence="1" id="KW-0732">Signal</keyword>
<dbReference type="InterPro" id="IPR012347">
    <property type="entry name" value="Ferritin-like"/>
</dbReference>
<dbReference type="Pfam" id="PF13628">
    <property type="entry name" value="DUF4142"/>
    <property type="match status" value="1"/>
</dbReference>
<dbReference type="InterPro" id="IPR025419">
    <property type="entry name" value="DUF4142"/>
</dbReference>
<dbReference type="PANTHER" id="PTHR38593">
    <property type="entry name" value="BLR2558 PROTEIN"/>
    <property type="match status" value="1"/>
</dbReference>
<evidence type="ECO:0000313" key="3">
    <source>
        <dbReference type="EMBL" id="MBB4067215.1"/>
    </source>
</evidence>
<keyword evidence="4" id="KW-1185">Reference proteome</keyword>
<feature type="chain" id="PRO_5030746344" evidence="1">
    <location>
        <begin position="27"/>
        <end position="181"/>
    </location>
</feature>
<evidence type="ECO:0000313" key="4">
    <source>
        <dbReference type="Proteomes" id="UP000528286"/>
    </source>
</evidence>
<dbReference type="AlphaFoldDB" id="A0A7W6J9C5"/>
<sequence>MKNKLLTLAAMTVLAGVTAVSLPASAQTTAPANGTEEAMKLDKNSFASAVASSNQLEIVTSQMALKRASSSEVKSFAQQMIDDHTKAGEEFAAAVKQEGLSAPEALMPKHQSMVQELEGASDADFDSAYIALQTAAHTEAVSIFRAYSDQPDSEALGAFAKKTLPTLEKHLEHVKTLKPQQ</sequence>
<feature type="signal peptide" evidence="1">
    <location>
        <begin position="1"/>
        <end position="26"/>
    </location>
</feature>
<reference evidence="3 4" key="1">
    <citation type="submission" date="2020-08" db="EMBL/GenBank/DDBJ databases">
        <title>Genomic Encyclopedia of Type Strains, Phase IV (KMG-IV): sequencing the most valuable type-strain genomes for metagenomic binning, comparative biology and taxonomic classification.</title>
        <authorList>
            <person name="Goeker M."/>
        </authorList>
    </citation>
    <scope>NUCLEOTIDE SEQUENCE [LARGE SCALE GENOMIC DNA]</scope>
    <source>
        <strain evidence="3 4">DSM 29853</strain>
    </source>
</reference>
<organism evidence="3 4">
    <name type="scientific">Gellertiella hungarica</name>
    <dbReference type="NCBI Taxonomy" id="1572859"/>
    <lineage>
        <taxon>Bacteria</taxon>
        <taxon>Pseudomonadati</taxon>
        <taxon>Pseudomonadota</taxon>
        <taxon>Alphaproteobacteria</taxon>
        <taxon>Hyphomicrobiales</taxon>
        <taxon>Rhizobiaceae</taxon>
        <taxon>Gellertiella</taxon>
    </lineage>
</organism>
<protein>
    <submittedName>
        <fullName evidence="3">Putative membrane protein</fullName>
    </submittedName>
</protein>
<name>A0A7W6J9C5_9HYPH</name>
<accession>A0A7W6J9C5</accession>
<feature type="domain" description="DUF4142" evidence="2">
    <location>
        <begin position="44"/>
        <end position="177"/>
    </location>
</feature>
<dbReference type="RefSeq" id="WP_183368451.1">
    <property type="nucleotide sequence ID" value="NZ_JACIEZ010000016.1"/>
</dbReference>
<dbReference type="Gene3D" id="1.20.1260.10">
    <property type="match status" value="1"/>
</dbReference>
<gene>
    <name evidence="3" type="ORF">GGR23_004446</name>
</gene>
<proteinExistence type="predicted"/>
<evidence type="ECO:0000259" key="2">
    <source>
        <dbReference type="Pfam" id="PF13628"/>
    </source>
</evidence>
<dbReference type="EMBL" id="JACIEZ010000016">
    <property type="protein sequence ID" value="MBB4067215.1"/>
    <property type="molecule type" value="Genomic_DNA"/>
</dbReference>
<comment type="caution">
    <text evidence="3">The sequence shown here is derived from an EMBL/GenBank/DDBJ whole genome shotgun (WGS) entry which is preliminary data.</text>
</comment>
<evidence type="ECO:0000256" key="1">
    <source>
        <dbReference type="SAM" id="SignalP"/>
    </source>
</evidence>
<dbReference type="Proteomes" id="UP000528286">
    <property type="component" value="Unassembled WGS sequence"/>
</dbReference>